<dbReference type="EMBL" id="JEMN01001008">
    <property type="protein sequence ID" value="KXH52264.1"/>
    <property type="molecule type" value="Genomic_DNA"/>
</dbReference>
<evidence type="ECO:0000313" key="3">
    <source>
        <dbReference type="Proteomes" id="UP000070054"/>
    </source>
</evidence>
<sequence length="280" mass="30242">MSVAAEVSLALEFYTAFDSALALYGLIDRPQIVHAVRAVGWARSPTASGPYYSLHRCVVLEAAAAASPHETALPLPAANFDGCGHTTSQPAQPAFRVTTVELGRPLFLIYDTQSGDDVQVTMTSSDFVDQDAFLRSTPHHISVQTDTLRFQQIFFFCNGPTGRSTQFALPLDATQSQAVEEIGLFGIGGGMDRSGCRDATWKVGMLWFEDYGHRPGVLQDVSGCSSPAKNGGVPGQSDSDHQECSSWTLWISGRGKATLRTTVDDGVDIPQDNMEVDVYE</sequence>
<accession>A0A135TVQ7</accession>
<evidence type="ECO:0000256" key="1">
    <source>
        <dbReference type="SAM" id="MobiDB-lite"/>
    </source>
</evidence>
<organism evidence="2 3">
    <name type="scientific">Colletotrichum nymphaeae SA-01</name>
    <dbReference type="NCBI Taxonomy" id="1460502"/>
    <lineage>
        <taxon>Eukaryota</taxon>
        <taxon>Fungi</taxon>
        <taxon>Dikarya</taxon>
        <taxon>Ascomycota</taxon>
        <taxon>Pezizomycotina</taxon>
        <taxon>Sordariomycetes</taxon>
        <taxon>Hypocreomycetidae</taxon>
        <taxon>Glomerellales</taxon>
        <taxon>Glomerellaceae</taxon>
        <taxon>Colletotrichum</taxon>
        <taxon>Colletotrichum acutatum species complex</taxon>
    </lineage>
</organism>
<name>A0A135TVQ7_9PEZI</name>
<protein>
    <submittedName>
        <fullName evidence="2">Uncharacterized protein</fullName>
    </submittedName>
</protein>
<keyword evidence="3" id="KW-1185">Reference proteome</keyword>
<proteinExistence type="predicted"/>
<feature type="region of interest" description="Disordered" evidence="1">
    <location>
        <begin position="222"/>
        <end position="241"/>
    </location>
</feature>
<dbReference type="AlphaFoldDB" id="A0A135TVQ7"/>
<reference evidence="2 3" key="1">
    <citation type="submission" date="2014-02" db="EMBL/GenBank/DDBJ databases">
        <title>The genome sequence of Colletotrichum nymphaeae SA-01.</title>
        <authorList>
            <person name="Baroncelli R."/>
            <person name="Thon M.R."/>
        </authorList>
    </citation>
    <scope>NUCLEOTIDE SEQUENCE [LARGE SCALE GENOMIC DNA]</scope>
    <source>
        <strain evidence="2 3">SA-01</strain>
    </source>
</reference>
<dbReference type="Proteomes" id="UP000070054">
    <property type="component" value="Unassembled WGS sequence"/>
</dbReference>
<comment type="caution">
    <text evidence="2">The sequence shown here is derived from an EMBL/GenBank/DDBJ whole genome shotgun (WGS) entry which is preliminary data.</text>
</comment>
<gene>
    <name evidence="2" type="ORF">CNYM01_07409</name>
</gene>
<evidence type="ECO:0000313" key="2">
    <source>
        <dbReference type="EMBL" id="KXH52264.1"/>
    </source>
</evidence>